<dbReference type="Proteomes" id="UP000276991">
    <property type="component" value="Unassembled WGS sequence"/>
</dbReference>
<dbReference type="GO" id="GO:0005886">
    <property type="term" value="C:plasma membrane"/>
    <property type="evidence" value="ECO:0007669"/>
    <property type="project" value="UniProtKB-SubCell"/>
</dbReference>
<dbReference type="GO" id="GO:0006884">
    <property type="term" value="P:cell volume homeostasis"/>
    <property type="evidence" value="ECO:0007669"/>
    <property type="project" value="TreeGrafter"/>
</dbReference>
<evidence type="ECO:0000313" key="14">
    <source>
        <dbReference type="Proteomes" id="UP000276991"/>
    </source>
</evidence>
<comment type="subcellular location">
    <subcellularLocation>
        <location evidence="1">Cell membrane</location>
        <topology evidence="1">Multi-pass membrane protein</topology>
    </subcellularLocation>
</comment>
<keyword evidence="6" id="KW-0915">Sodium</keyword>
<keyword evidence="7 10" id="KW-0472">Membrane</keyword>
<sequence>MSINDKTDVGPTIANSSDNEQKDGVPRNVSVNRFQVSKLNLNSNDSTSVAVETGSAQSNKVKIQKAASEPPFSLPTLIVTERKISGTGRFEISSNTDCATKMLSEMIEKDSQPVKSTGRNANKHSGAVAEISPSSTNGTERTVRFSVENEAEERQHSTEADEQHNVTFNLKSWRNMQTIDHPPIIDFYRNSVDEGSGVTSRPSMKQLIHGENAQDTVIGIDEFKKDTDDIINGERETTAKLSKFEPPAPVARTKFGWIQGVFVRCILNIFGVMLYLRISWVAGQAGIALGCAVVLLASLVTFITALSTCAICTNGDVKGGGAYFLISRSLGPEFGGSIGLIFSVANAVGAAMYVVGFAETVRDLLKENNYTFIDGEMNDVRVIGIGMYIENFN</sequence>
<dbReference type="GO" id="GO:0055078">
    <property type="term" value="P:sodium ion homeostasis"/>
    <property type="evidence" value="ECO:0007669"/>
    <property type="project" value="TreeGrafter"/>
</dbReference>
<dbReference type="STRING" id="6277.A0A498SQR9"/>
<feature type="transmembrane region" description="Helical" evidence="10">
    <location>
        <begin position="334"/>
        <end position="355"/>
    </location>
</feature>
<feature type="region of interest" description="Disordered" evidence="9">
    <location>
        <begin position="1"/>
        <end position="27"/>
    </location>
</feature>
<keyword evidence="5 10" id="KW-1133">Transmembrane helix</keyword>
<reference evidence="13 14" key="1">
    <citation type="submission" date="2018-08" db="EMBL/GenBank/DDBJ databases">
        <authorList>
            <person name="Laetsch R D."/>
            <person name="Stevens L."/>
            <person name="Kumar S."/>
            <person name="Blaxter L. M."/>
        </authorList>
    </citation>
    <scope>NUCLEOTIDE SEQUENCE [LARGE SCALE GENOMIC DNA]</scope>
</reference>
<keyword evidence="3" id="KW-0813">Transport</keyword>
<dbReference type="EMBL" id="UPTC01002438">
    <property type="protein sequence ID" value="VBB33474.1"/>
    <property type="molecule type" value="Genomic_DNA"/>
</dbReference>
<evidence type="ECO:0000256" key="8">
    <source>
        <dbReference type="ARBA" id="ARBA00023201"/>
    </source>
</evidence>
<feature type="domain" description="Amino acid permease/ SLC12A" evidence="11">
    <location>
        <begin position="260"/>
        <end position="367"/>
    </location>
</feature>
<name>A0A498SQR9_ACAVI</name>
<evidence type="ECO:0000256" key="5">
    <source>
        <dbReference type="ARBA" id="ARBA00022989"/>
    </source>
</evidence>
<evidence type="ECO:0000256" key="2">
    <source>
        <dbReference type="ARBA" id="ARBA00010593"/>
    </source>
</evidence>
<evidence type="ECO:0008006" key="15">
    <source>
        <dbReference type="Google" id="ProtNLM"/>
    </source>
</evidence>
<evidence type="ECO:0000256" key="4">
    <source>
        <dbReference type="ARBA" id="ARBA00022692"/>
    </source>
</evidence>
<evidence type="ECO:0000256" key="6">
    <source>
        <dbReference type="ARBA" id="ARBA00023053"/>
    </source>
</evidence>
<dbReference type="AlphaFoldDB" id="A0A498SQR9"/>
<feature type="region of interest" description="Disordered" evidence="9">
    <location>
        <begin position="110"/>
        <end position="142"/>
    </location>
</feature>
<feature type="transmembrane region" description="Helical" evidence="10">
    <location>
        <begin position="261"/>
        <end position="280"/>
    </location>
</feature>
<dbReference type="GO" id="GO:0008511">
    <property type="term" value="F:sodium:potassium:chloride symporter activity"/>
    <property type="evidence" value="ECO:0007669"/>
    <property type="project" value="TreeGrafter"/>
</dbReference>
<evidence type="ECO:0000256" key="7">
    <source>
        <dbReference type="ARBA" id="ARBA00023136"/>
    </source>
</evidence>
<evidence type="ECO:0000256" key="9">
    <source>
        <dbReference type="SAM" id="MobiDB-lite"/>
    </source>
</evidence>
<dbReference type="PANTHER" id="PTHR11827">
    <property type="entry name" value="SOLUTE CARRIER FAMILY 12, CATION COTRANSPORTERS"/>
    <property type="match status" value="1"/>
</dbReference>
<comment type="similarity">
    <text evidence="2">Belongs to the SLC12A transporter family.</text>
</comment>
<protein>
    <recommendedName>
        <fullName evidence="15">Amino acid permease/ SLC12A domain-containing protein</fullName>
    </recommendedName>
</protein>
<proteinExistence type="inferred from homology"/>
<evidence type="ECO:0000256" key="1">
    <source>
        <dbReference type="ARBA" id="ARBA00004651"/>
    </source>
</evidence>
<keyword evidence="8" id="KW-0406">Ion transport</keyword>
<dbReference type="GO" id="GO:0055075">
    <property type="term" value="P:potassium ion homeostasis"/>
    <property type="evidence" value="ECO:0007669"/>
    <property type="project" value="TreeGrafter"/>
</dbReference>
<dbReference type="InterPro" id="IPR004842">
    <property type="entry name" value="SLC12A_fam"/>
</dbReference>
<dbReference type="GO" id="GO:0055064">
    <property type="term" value="P:chloride ion homeostasis"/>
    <property type="evidence" value="ECO:0007669"/>
    <property type="project" value="TreeGrafter"/>
</dbReference>
<dbReference type="Pfam" id="PF00324">
    <property type="entry name" value="AA_permease"/>
    <property type="match status" value="1"/>
</dbReference>
<dbReference type="Pfam" id="PF08403">
    <property type="entry name" value="AA_permease_N"/>
    <property type="match status" value="1"/>
</dbReference>
<organism evidence="13 14">
    <name type="scientific">Acanthocheilonema viteae</name>
    <name type="common">Filarial nematode worm</name>
    <name type="synonym">Dipetalonema viteae</name>
    <dbReference type="NCBI Taxonomy" id="6277"/>
    <lineage>
        <taxon>Eukaryota</taxon>
        <taxon>Metazoa</taxon>
        <taxon>Ecdysozoa</taxon>
        <taxon>Nematoda</taxon>
        <taxon>Chromadorea</taxon>
        <taxon>Rhabditida</taxon>
        <taxon>Spirurina</taxon>
        <taxon>Spiruromorpha</taxon>
        <taxon>Filarioidea</taxon>
        <taxon>Onchocercidae</taxon>
        <taxon>Acanthocheilonema</taxon>
    </lineage>
</organism>
<evidence type="ECO:0000256" key="10">
    <source>
        <dbReference type="SAM" id="Phobius"/>
    </source>
</evidence>
<keyword evidence="14" id="KW-1185">Reference proteome</keyword>
<dbReference type="InterPro" id="IPR004841">
    <property type="entry name" value="AA-permease/SLC12A_dom"/>
</dbReference>
<feature type="domain" description="Amino acid permease N-terminal" evidence="12">
    <location>
        <begin position="177"/>
        <end position="215"/>
    </location>
</feature>
<evidence type="ECO:0000259" key="12">
    <source>
        <dbReference type="Pfam" id="PF08403"/>
    </source>
</evidence>
<keyword evidence="4 10" id="KW-0812">Transmembrane</keyword>
<gene>
    <name evidence="13" type="ORF">NAV_LOCUS8265</name>
</gene>
<dbReference type="GO" id="GO:1990573">
    <property type="term" value="P:potassium ion import across plasma membrane"/>
    <property type="evidence" value="ECO:0007669"/>
    <property type="project" value="TreeGrafter"/>
</dbReference>
<evidence type="ECO:0000259" key="11">
    <source>
        <dbReference type="Pfam" id="PF00324"/>
    </source>
</evidence>
<feature type="transmembrane region" description="Helical" evidence="10">
    <location>
        <begin position="286"/>
        <end position="313"/>
    </location>
</feature>
<dbReference type="Gene3D" id="1.20.1740.10">
    <property type="entry name" value="Amino acid/polyamine transporter I"/>
    <property type="match status" value="1"/>
</dbReference>
<evidence type="ECO:0000256" key="3">
    <source>
        <dbReference type="ARBA" id="ARBA00022448"/>
    </source>
</evidence>
<dbReference type="PANTHER" id="PTHR11827:SF103">
    <property type="entry name" value="SODIUM CHLORIDE COTRANSPORTER 69, ISOFORM E"/>
    <property type="match status" value="1"/>
</dbReference>
<accession>A0A498SQR9</accession>
<dbReference type="OrthoDB" id="2020542at2759"/>
<keyword evidence="8" id="KW-0739">Sodium transport</keyword>
<dbReference type="InterPro" id="IPR013612">
    <property type="entry name" value="AA_permease_N"/>
</dbReference>
<evidence type="ECO:0000313" key="13">
    <source>
        <dbReference type="EMBL" id="VBB33474.1"/>
    </source>
</evidence>